<name>A0A7M5UA40_9CNID</name>
<feature type="compositionally biased region" description="Polar residues" evidence="1">
    <location>
        <begin position="1030"/>
        <end position="1040"/>
    </location>
</feature>
<accession>A0A7M5UA40</accession>
<feature type="region of interest" description="Disordered" evidence="1">
    <location>
        <begin position="384"/>
        <end position="489"/>
    </location>
</feature>
<feature type="transmembrane region" description="Helical" evidence="2">
    <location>
        <begin position="12"/>
        <end position="42"/>
    </location>
</feature>
<keyword evidence="2" id="KW-0472">Membrane</keyword>
<feature type="region of interest" description="Disordered" evidence="1">
    <location>
        <begin position="993"/>
        <end position="1060"/>
    </location>
</feature>
<keyword evidence="4" id="KW-1185">Reference proteome</keyword>
<evidence type="ECO:0000313" key="4">
    <source>
        <dbReference type="Proteomes" id="UP000594262"/>
    </source>
</evidence>
<keyword evidence="2" id="KW-1133">Transmembrane helix</keyword>
<proteinExistence type="predicted"/>
<feature type="transmembrane region" description="Helical" evidence="2">
    <location>
        <begin position="156"/>
        <end position="180"/>
    </location>
</feature>
<evidence type="ECO:0000256" key="2">
    <source>
        <dbReference type="SAM" id="Phobius"/>
    </source>
</evidence>
<keyword evidence="2" id="KW-0812">Transmembrane</keyword>
<organism evidence="3 4">
    <name type="scientific">Clytia hemisphaerica</name>
    <dbReference type="NCBI Taxonomy" id="252671"/>
    <lineage>
        <taxon>Eukaryota</taxon>
        <taxon>Metazoa</taxon>
        <taxon>Cnidaria</taxon>
        <taxon>Hydrozoa</taxon>
        <taxon>Hydroidolina</taxon>
        <taxon>Leptothecata</taxon>
        <taxon>Obeliida</taxon>
        <taxon>Clytiidae</taxon>
        <taxon>Clytia</taxon>
    </lineage>
</organism>
<evidence type="ECO:0000256" key="1">
    <source>
        <dbReference type="SAM" id="MobiDB-lite"/>
    </source>
</evidence>
<dbReference type="AlphaFoldDB" id="A0A7M5UA40"/>
<dbReference type="OrthoDB" id="6031618at2759"/>
<evidence type="ECO:0000313" key="3">
    <source>
        <dbReference type="EnsemblMetazoa" id="CLYHEMP008069.1"/>
    </source>
</evidence>
<feature type="compositionally biased region" description="Polar residues" evidence="1">
    <location>
        <begin position="1048"/>
        <end position="1060"/>
    </location>
</feature>
<reference evidence="3" key="1">
    <citation type="submission" date="2021-01" db="UniProtKB">
        <authorList>
            <consortium name="EnsemblMetazoa"/>
        </authorList>
    </citation>
    <scope>IDENTIFICATION</scope>
</reference>
<dbReference type="EnsemblMetazoa" id="CLYHEMT008069.1">
    <property type="protein sequence ID" value="CLYHEMP008069.1"/>
    <property type="gene ID" value="CLYHEMG008069"/>
</dbReference>
<feature type="compositionally biased region" description="Acidic residues" evidence="1">
    <location>
        <begin position="1001"/>
        <end position="1018"/>
    </location>
</feature>
<protein>
    <submittedName>
        <fullName evidence="3">Uncharacterized protein</fullName>
    </submittedName>
</protein>
<sequence length="1060" mass="118207">METRLKGEICCTFFFLLLWIFFAHEMLSVKALVILLMCSMWVNGKHRTRHHHGVKHTNNLHFIQQYAESALPNDVTIGRIENNTITIGQAGKRDQTANKRSTADTDVAKLVKELGNVNLNEFTSTKMTKTKGGLATSLGAAESLYDKIEKKDKMGIAISSITIVSGIASMVGGPVGYLVAMSLDIIKTILTIIDKKKNGPPESEASKLQKAIEKALRKFSETQLSADWNGYKRLTEVYLKHLDMIEKFDEVKPLVGEDKKQFNIEDMGGKEEVKQQLFDEVTPQIYKVLTSSTHLLGKIEHHISKVCDFDIQARKVKSERKILHVEEREPIPTQDEIEEKDTFATNCLKLYELYSKISSYHYQTYLKSLEVIHKIVGEKYFDNVSSGKTPSESDDNAIPNNPGASNGNPAPSKSNPAPSKSNPAPSKSNPAPSKSNPAPSKTNSAPSKSNPAPSKSNPAPSKNNPAPSKSNNKKPSKRTMDQAKKEKSRRKAYVFMHLLLDMIQNSREYNKKVFKPFLNPFEHYKMRYTVNYYYNNEKMYEHLSTYLKDFFTDKETMKTVPKKVMFCSQQSLLGSCYLEDGPKAQDPGPWRSAYVPKGKSITVEYQLKANKAITYNAAKGLPIKLIGPASMGMLFTMKMLFKTKLLSTNNAYDNEVEEMKKFDGYVKQITVADEEEPLKDDQGKPKQASKKSFKMCVTRDYLQESPRHHSSVCITDEYKGAVKTISFSEIKSPTKWEGKNISLSCSEPDLAFVGTYKSGKQDINKLDARWGPFFSPFPMMQLPGSVQWDSITVYPYKNEIDSTVAAIAKNDKVCNGDNNLLCQGETIDKKLFVTICKEAELKGYCEEIPVLKTEITAKKEKTVQLTVINGNGIYGKIKPLESMYSIGTQKVPDETALIHTENFDSYYDVDNSIWQPMLKDSGKKAYNLLQSMKVPDDVMVELYTKEDSKKNKKMFGPYQGPLTVDRIDGNDVISNIIETIVIKSVSKEILPEDTASAGDQPDIEVQAEDPDMPNDAEPEGASAPTGSDIGESTTDPNTIGDTVGDSAAGSSNPSTGAAKP</sequence>
<feature type="compositionally biased region" description="Low complexity" evidence="1">
    <location>
        <begin position="399"/>
        <end position="470"/>
    </location>
</feature>
<dbReference type="Proteomes" id="UP000594262">
    <property type="component" value="Unplaced"/>
</dbReference>